<protein>
    <submittedName>
        <fullName evidence="3">Alpha/beta fold hydrolase</fullName>
    </submittedName>
</protein>
<organism evidence="3 4">
    <name type="scientific">Periweissella fabalis</name>
    <dbReference type="NCBI Taxonomy" id="1070421"/>
    <lineage>
        <taxon>Bacteria</taxon>
        <taxon>Bacillati</taxon>
        <taxon>Bacillota</taxon>
        <taxon>Bacilli</taxon>
        <taxon>Lactobacillales</taxon>
        <taxon>Lactobacillaceae</taxon>
        <taxon>Periweissella</taxon>
    </lineage>
</organism>
<feature type="active site" description="Charge relay system" evidence="1">
    <location>
        <position position="195"/>
    </location>
</feature>
<dbReference type="GO" id="GO:0052689">
    <property type="term" value="F:carboxylic ester hydrolase activity"/>
    <property type="evidence" value="ECO:0007669"/>
    <property type="project" value="InterPro"/>
</dbReference>
<accession>A0A7X6S2V8</accession>
<dbReference type="RefSeq" id="WP_168722296.1">
    <property type="nucleotide sequence ID" value="NZ_JAAXPN010000007.1"/>
</dbReference>
<dbReference type="PIRSF" id="PIRSF017388">
    <property type="entry name" value="Esterase_lipase"/>
    <property type="match status" value="1"/>
</dbReference>
<dbReference type="InterPro" id="IPR022742">
    <property type="entry name" value="Hydrolase_4"/>
</dbReference>
<proteinExistence type="predicted"/>
<comment type="caution">
    <text evidence="3">The sequence shown here is derived from an EMBL/GenBank/DDBJ whole genome shotgun (WGS) entry which is preliminary data.</text>
</comment>
<dbReference type="AlphaFoldDB" id="A0A7X6S2V8"/>
<reference evidence="3 4" key="1">
    <citation type="submission" date="2020-04" db="EMBL/GenBank/DDBJ databases">
        <title>MicrobeNet Type strains.</title>
        <authorList>
            <person name="Nicholson A.C."/>
        </authorList>
    </citation>
    <scope>NUCLEOTIDE SEQUENCE [LARGE SCALE GENOMIC DNA]</scope>
    <source>
        <strain evidence="3 4">CCUG 61472</strain>
    </source>
</reference>
<sequence length="247" mass="27557">MYQAPKPFFFANESATKAVVMFHGYAGSTNDMRMLARSLQRQNYAVYCANFAGHGTGEPRDILTKNIDDWLQDARDAVSYVRDRGYKEVAVCGLSLGGLIATWMLAECQDIKTGIAISAPYIMHVTVHFYDQFIYYANLAYRAQGLAEATIMTNDRALRLAVPKQIEEITHLSEMVNKRAGEIYQPMLLAQGEADNMLNLGSAATFASHLPMEPTIQYYPDAGHVLTVNEAHHALEADVLHFLDDNL</sequence>
<feature type="domain" description="Serine aminopeptidase S33" evidence="2">
    <location>
        <begin position="15"/>
        <end position="227"/>
    </location>
</feature>
<dbReference type="Gene3D" id="3.40.50.1820">
    <property type="entry name" value="alpha/beta hydrolase"/>
    <property type="match status" value="1"/>
</dbReference>
<evidence type="ECO:0000259" key="2">
    <source>
        <dbReference type="Pfam" id="PF12146"/>
    </source>
</evidence>
<evidence type="ECO:0000313" key="3">
    <source>
        <dbReference type="EMBL" id="NKZ24499.1"/>
    </source>
</evidence>
<dbReference type="InterPro" id="IPR012354">
    <property type="entry name" value="Esterase_lipase"/>
</dbReference>
<dbReference type="InterPro" id="IPR029058">
    <property type="entry name" value="AB_hydrolase_fold"/>
</dbReference>
<dbReference type="Pfam" id="PF12146">
    <property type="entry name" value="Hydrolase_4"/>
    <property type="match status" value="1"/>
</dbReference>
<gene>
    <name evidence="3" type="ORF">HF964_06780</name>
</gene>
<keyword evidence="4" id="KW-1185">Reference proteome</keyword>
<feature type="active site" description="Charge relay system" evidence="1">
    <location>
        <position position="224"/>
    </location>
</feature>
<feature type="active site" description="Nucleophile" evidence="1">
    <location>
        <position position="95"/>
    </location>
</feature>
<dbReference type="InterPro" id="IPR051044">
    <property type="entry name" value="MAG_DAG_Lipase"/>
</dbReference>
<name>A0A7X6S2V8_9LACO</name>
<dbReference type="PANTHER" id="PTHR11614">
    <property type="entry name" value="PHOSPHOLIPASE-RELATED"/>
    <property type="match status" value="1"/>
</dbReference>
<keyword evidence="3" id="KW-0378">Hydrolase</keyword>
<dbReference type="EMBL" id="JAAXPN010000007">
    <property type="protein sequence ID" value="NKZ24499.1"/>
    <property type="molecule type" value="Genomic_DNA"/>
</dbReference>
<dbReference type="SUPFAM" id="SSF53474">
    <property type="entry name" value="alpha/beta-Hydrolases"/>
    <property type="match status" value="1"/>
</dbReference>
<evidence type="ECO:0000256" key="1">
    <source>
        <dbReference type="PIRSR" id="PIRSR017388-1"/>
    </source>
</evidence>
<dbReference type="Proteomes" id="UP000549765">
    <property type="component" value="Unassembled WGS sequence"/>
</dbReference>
<evidence type="ECO:0000313" key="4">
    <source>
        <dbReference type="Proteomes" id="UP000549765"/>
    </source>
</evidence>